<reference evidence="2" key="1">
    <citation type="submission" date="2020-07" db="EMBL/GenBank/DDBJ databases">
        <title>Huge and variable diversity of episymbiotic CPR bacteria and DPANN archaea in groundwater ecosystems.</title>
        <authorList>
            <person name="He C.Y."/>
            <person name="Keren R."/>
            <person name="Whittaker M."/>
            <person name="Farag I.F."/>
            <person name="Doudna J."/>
            <person name="Cate J.H.D."/>
            <person name="Banfield J.F."/>
        </authorList>
    </citation>
    <scope>NUCLEOTIDE SEQUENCE</scope>
    <source>
        <strain evidence="2">NC_groundwater_717_Ag_S-0.2um_59_8</strain>
    </source>
</reference>
<name>A0A932M1J2_UNCTE</name>
<accession>A0A932M1J2</accession>
<comment type="caution">
    <text evidence="2">The sequence shown here is derived from an EMBL/GenBank/DDBJ whole genome shotgun (WGS) entry which is preliminary data.</text>
</comment>
<sequence length="51" mass="6017">MVRHDILTRAAAWTQARGWKTKLAKRRGGVYPERSREERSVDSCQMPRRCD</sequence>
<evidence type="ECO:0000256" key="1">
    <source>
        <dbReference type="SAM" id="MobiDB-lite"/>
    </source>
</evidence>
<dbReference type="EMBL" id="JACPSX010000139">
    <property type="protein sequence ID" value="MBI3014891.1"/>
    <property type="molecule type" value="Genomic_DNA"/>
</dbReference>
<dbReference type="AlphaFoldDB" id="A0A932M1J2"/>
<evidence type="ECO:0000313" key="2">
    <source>
        <dbReference type="EMBL" id="MBI3014891.1"/>
    </source>
</evidence>
<protein>
    <submittedName>
        <fullName evidence="2">Uncharacterized protein</fullName>
    </submittedName>
</protein>
<feature type="region of interest" description="Disordered" evidence="1">
    <location>
        <begin position="26"/>
        <end position="51"/>
    </location>
</feature>
<proteinExistence type="predicted"/>
<organism evidence="2 3">
    <name type="scientific">Tectimicrobiota bacterium</name>
    <dbReference type="NCBI Taxonomy" id="2528274"/>
    <lineage>
        <taxon>Bacteria</taxon>
        <taxon>Pseudomonadati</taxon>
        <taxon>Nitrospinota/Tectimicrobiota group</taxon>
        <taxon>Candidatus Tectimicrobiota</taxon>
    </lineage>
</organism>
<dbReference type="Proteomes" id="UP000741360">
    <property type="component" value="Unassembled WGS sequence"/>
</dbReference>
<gene>
    <name evidence="2" type="ORF">HYY65_07520</name>
</gene>
<evidence type="ECO:0000313" key="3">
    <source>
        <dbReference type="Proteomes" id="UP000741360"/>
    </source>
</evidence>